<dbReference type="GO" id="GO:0009007">
    <property type="term" value="F:site-specific DNA-methyltransferase (adenine-specific) activity"/>
    <property type="evidence" value="ECO:0007669"/>
    <property type="project" value="InterPro"/>
</dbReference>
<dbReference type="InterPro" id="IPR008593">
    <property type="entry name" value="Dam_MeTrfase"/>
</dbReference>
<dbReference type="AlphaFoldDB" id="A0A318FK45"/>
<dbReference type="RefSeq" id="WP_110275675.1">
    <property type="nucleotide sequence ID" value="NZ_QJJG01000014.1"/>
</dbReference>
<dbReference type="Proteomes" id="UP000247485">
    <property type="component" value="Unassembled WGS sequence"/>
</dbReference>
<dbReference type="PROSITE" id="PS00092">
    <property type="entry name" value="N6_MTASE"/>
    <property type="match status" value="1"/>
</dbReference>
<dbReference type="GO" id="GO:0003677">
    <property type="term" value="F:DNA binding"/>
    <property type="evidence" value="ECO:0007669"/>
    <property type="project" value="InterPro"/>
</dbReference>
<accession>A0A318FK45</accession>
<evidence type="ECO:0000313" key="4">
    <source>
        <dbReference type="Proteomes" id="UP000247485"/>
    </source>
</evidence>
<reference evidence="3 4" key="1">
    <citation type="submission" date="2018-05" db="EMBL/GenBank/DDBJ databases">
        <title>Freshwater and sediment microbial communities from various areas in North America, analyzing microbe dynamics in response to fracking.</title>
        <authorList>
            <person name="Lamendella R."/>
        </authorList>
    </citation>
    <scope>NUCLEOTIDE SEQUENCE [LARGE SCALE GENOMIC DNA]</scope>
    <source>
        <strain evidence="3 4">67</strain>
    </source>
</reference>
<evidence type="ECO:0000256" key="2">
    <source>
        <dbReference type="ARBA" id="ARBA00022679"/>
    </source>
</evidence>
<organism evidence="3 4">
    <name type="scientific">Klebsiella oxytoca</name>
    <dbReference type="NCBI Taxonomy" id="571"/>
    <lineage>
        <taxon>Bacteria</taxon>
        <taxon>Pseudomonadati</taxon>
        <taxon>Pseudomonadota</taxon>
        <taxon>Gammaproteobacteria</taxon>
        <taxon>Enterobacterales</taxon>
        <taxon>Enterobacteriaceae</taxon>
        <taxon>Klebsiella/Raoultella group</taxon>
        <taxon>Klebsiella</taxon>
    </lineage>
</organism>
<proteinExistence type="predicted"/>
<dbReference type="GO" id="GO:0009307">
    <property type="term" value="P:DNA restriction-modification system"/>
    <property type="evidence" value="ECO:0007669"/>
    <property type="project" value="InterPro"/>
</dbReference>
<name>A0A318FK45_KLEOX</name>
<keyword evidence="2 3" id="KW-0808">Transferase</keyword>
<dbReference type="NCBIfam" id="TIGR01712">
    <property type="entry name" value="phage_N6A_met"/>
    <property type="match status" value="1"/>
</dbReference>
<comment type="caution">
    <text evidence="3">The sequence shown here is derived from an EMBL/GenBank/DDBJ whole genome shotgun (WGS) entry which is preliminary data.</text>
</comment>
<dbReference type="InterPro" id="IPR002052">
    <property type="entry name" value="DNA_methylase_N6_adenine_CS"/>
</dbReference>
<sequence length="175" mass="19361">MTDFGGSKTPKNERDYWQTPIEIFNALDREFGFWLDAAASESNALCAHYLTELDDSLNSDWTSYGAIWCNPPYSDIGPWVEKAAEQSSAQSQAVVMLLPADISTGWFISAMQSADELRLITGGRVQFVPASVTGKRQSNPKGSLLFIWRPFISPRHIITSVSLAELKRIGTLEAA</sequence>
<dbReference type="EMBL" id="QJJG01000014">
    <property type="protein sequence ID" value="PXW42122.1"/>
    <property type="molecule type" value="Genomic_DNA"/>
</dbReference>
<gene>
    <name evidence="3" type="ORF">DET57_114114</name>
</gene>
<evidence type="ECO:0000256" key="1">
    <source>
        <dbReference type="ARBA" id="ARBA00022603"/>
    </source>
</evidence>
<protein>
    <submittedName>
        <fullName evidence="3">Phage N-6-adenine-methyltransferase</fullName>
    </submittedName>
</protein>
<evidence type="ECO:0000313" key="3">
    <source>
        <dbReference type="EMBL" id="PXW42122.1"/>
    </source>
</evidence>
<keyword evidence="1 3" id="KW-0489">Methyltransferase</keyword>
<dbReference type="GO" id="GO:0032259">
    <property type="term" value="P:methylation"/>
    <property type="evidence" value="ECO:0007669"/>
    <property type="project" value="UniProtKB-KW"/>
</dbReference>
<dbReference type="Pfam" id="PF05869">
    <property type="entry name" value="Dam"/>
    <property type="match status" value="1"/>
</dbReference>